<dbReference type="Gene3D" id="3.30.420.10">
    <property type="entry name" value="Ribonuclease H-like superfamily/Ribonuclease H"/>
    <property type="match status" value="1"/>
</dbReference>
<evidence type="ECO:0000313" key="1">
    <source>
        <dbReference type="EMBL" id="GFX86438.1"/>
    </source>
</evidence>
<dbReference type="AlphaFoldDB" id="A0A8X6R132"/>
<reference evidence="1" key="1">
    <citation type="submission" date="2020-08" db="EMBL/GenBank/DDBJ databases">
        <title>Multicomponent nature underlies the extraordinary mechanical properties of spider dragline silk.</title>
        <authorList>
            <person name="Kono N."/>
            <person name="Nakamura H."/>
            <person name="Mori M."/>
            <person name="Yoshida Y."/>
            <person name="Ohtoshi R."/>
            <person name="Malay A.D."/>
            <person name="Moran D.A.P."/>
            <person name="Tomita M."/>
            <person name="Numata K."/>
            <person name="Arakawa K."/>
        </authorList>
    </citation>
    <scope>NUCLEOTIDE SEQUENCE</scope>
</reference>
<keyword evidence="2" id="KW-1185">Reference proteome</keyword>
<evidence type="ECO:0000313" key="2">
    <source>
        <dbReference type="Proteomes" id="UP000887159"/>
    </source>
</evidence>
<gene>
    <name evidence="1" type="primary">X975_20927</name>
    <name evidence="1" type="ORF">TNCV_2563271</name>
</gene>
<dbReference type="GO" id="GO:0003676">
    <property type="term" value="F:nucleic acid binding"/>
    <property type="evidence" value="ECO:0007669"/>
    <property type="project" value="InterPro"/>
</dbReference>
<proteinExistence type="predicted"/>
<organism evidence="1 2">
    <name type="scientific">Trichonephila clavipes</name>
    <name type="common">Golden silk orbweaver</name>
    <name type="synonym">Nephila clavipes</name>
    <dbReference type="NCBI Taxonomy" id="2585209"/>
    <lineage>
        <taxon>Eukaryota</taxon>
        <taxon>Metazoa</taxon>
        <taxon>Ecdysozoa</taxon>
        <taxon>Arthropoda</taxon>
        <taxon>Chelicerata</taxon>
        <taxon>Arachnida</taxon>
        <taxon>Araneae</taxon>
        <taxon>Araneomorphae</taxon>
        <taxon>Entelegynae</taxon>
        <taxon>Araneoidea</taxon>
        <taxon>Nephilidae</taxon>
        <taxon>Trichonephila</taxon>
    </lineage>
</organism>
<sequence>MPFHRFRRQYGQMSQFERGRIIGMMEAGWLARRVARQLGTSDCVSTHRRLRLEWYRARGNWTAAEWNQVVFSDKSRFNLSSDDNRVRVWVPCGERLNPAFALQRHTATTAGVMVWGAIAYNSRSPLVLIRGTMTARWYVHDILQPLVLLLMQRLPGAIFNKTMFGLTRKGSHKTVSAQLLSFLSLPDPQICLSQFVWDHLGRRAGHPTSLNELQARLQQVRNEMSQDIIQNLYASMPDRIALCINARGGSTGYKLSQIIILFFFLVLTISQQHTRANGVTENISPPPAKTGFGCLAGSYKGYVLSVSQALSPLEPWVPRNAGVAGVYVTPLTRAHLFHLVMPQKTFSAKKRCKNSIQYNKTTE</sequence>
<comment type="caution">
    <text evidence="1">The sequence shown here is derived from an EMBL/GenBank/DDBJ whole genome shotgun (WGS) entry which is preliminary data.</text>
</comment>
<accession>A0A8X6R132</accession>
<protein>
    <submittedName>
        <fullName evidence="1">Transposable element Tcb2 transposase</fullName>
    </submittedName>
</protein>
<name>A0A8X6R132_TRICX</name>
<dbReference type="Proteomes" id="UP000887159">
    <property type="component" value="Unassembled WGS sequence"/>
</dbReference>
<dbReference type="InterPro" id="IPR036397">
    <property type="entry name" value="RNaseH_sf"/>
</dbReference>
<dbReference type="EMBL" id="BMAU01021007">
    <property type="protein sequence ID" value="GFX86438.1"/>
    <property type="molecule type" value="Genomic_DNA"/>
</dbReference>